<evidence type="ECO:0000313" key="10">
    <source>
        <dbReference type="Proteomes" id="UP001610990"/>
    </source>
</evidence>
<evidence type="ECO:0000256" key="1">
    <source>
        <dbReference type="ARBA" id="ARBA00012837"/>
    </source>
</evidence>
<dbReference type="Pfam" id="PF03485">
    <property type="entry name" value="Arg_tRNA_synt_N"/>
    <property type="match status" value="1"/>
</dbReference>
<dbReference type="PANTHER" id="PTHR11956">
    <property type="entry name" value="ARGINYL-TRNA SYNTHETASE"/>
    <property type="match status" value="1"/>
</dbReference>
<evidence type="ECO:0000259" key="8">
    <source>
        <dbReference type="SMART" id="SM01016"/>
    </source>
</evidence>
<dbReference type="InterPro" id="IPR009080">
    <property type="entry name" value="tRNAsynth_Ia_anticodon-bd"/>
</dbReference>
<evidence type="ECO:0000256" key="4">
    <source>
        <dbReference type="ARBA" id="ARBA00022840"/>
    </source>
</evidence>
<keyword evidence="2" id="KW-0436">Ligase</keyword>
<feature type="domain" description="DALR anticodon binding" evidence="7">
    <location>
        <begin position="213"/>
        <end position="468"/>
    </location>
</feature>
<evidence type="ECO:0000313" key="9">
    <source>
        <dbReference type="EMBL" id="MFH8583326.1"/>
    </source>
</evidence>
<dbReference type="Gene3D" id="3.30.1360.70">
    <property type="entry name" value="Arginyl tRNA synthetase N-terminal domain"/>
    <property type="match status" value="1"/>
</dbReference>
<proteinExistence type="predicted"/>
<organism evidence="9 10">
    <name type="scientific">Streptomyces celluloflavus</name>
    <dbReference type="NCBI Taxonomy" id="58344"/>
    <lineage>
        <taxon>Bacteria</taxon>
        <taxon>Bacillati</taxon>
        <taxon>Actinomycetota</taxon>
        <taxon>Actinomycetes</taxon>
        <taxon>Kitasatosporales</taxon>
        <taxon>Streptomycetaceae</taxon>
        <taxon>Streptomyces</taxon>
    </lineage>
</organism>
<evidence type="ECO:0000256" key="2">
    <source>
        <dbReference type="ARBA" id="ARBA00022598"/>
    </source>
</evidence>
<dbReference type="EMBL" id="JBIRGH010000001">
    <property type="protein sequence ID" value="MFH8583326.1"/>
    <property type="molecule type" value="Genomic_DNA"/>
</dbReference>
<feature type="compositionally biased region" description="Low complexity" evidence="6">
    <location>
        <begin position="311"/>
        <end position="330"/>
    </location>
</feature>
<dbReference type="SUPFAM" id="SSF47323">
    <property type="entry name" value="Anticodon-binding domain of a subclass of class I aminoacyl-tRNA synthetases"/>
    <property type="match status" value="1"/>
</dbReference>
<dbReference type="Pfam" id="PF05746">
    <property type="entry name" value="DALR_1"/>
    <property type="match status" value="1"/>
</dbReference>
<dbReference type="Proteomes" id="UP001610990">
    <property type="component" value="Unassembled WGS sequence"/>
</dbReference>
<dbReference type="SUPFAM" id="SSF55190">
    <property type="entry name" value="Arginyl-tRNA synthetase (ArgRS), N-terminal 'additional' domain"/>
    <property type="match status" value="1"/>
</dbReference>
<reference evidence="9 10" key="1">
    <citation type="submission" date="2024-10" db="EMBL/GenBank/DDBJ databases">
        <title>The Natural Products Discovery Center: Release of the First 8490 Sequenced Strains for Exploring Actinobacteria Biosynthetic Diversity.</title>
        <authorList>
            <person name="Kalkreuter E."/>
            <person name="Kautsar S.A."/>
            <person name="Yang D."/>
            <person name="Bader C.D."/>
            <person name="Teijaro C.N."/>
            <person name="Fluegel L."/>
            <person name="Davis C.M."/>
            <person name="Simpson J.R."/>
            <person name="Lauterbach L."/>
            <person name="Steele A.D."/>
            <person name="Gui C."/>
            <person name="Meng S."/>
            <person name="Li G."/>
            <person name="Viehrig K."/>
            <person name="Ye F."/>
            <person name="Su P."/>
            <person name="Kiefer A.F."/>
            <person name="Nichols A."/>
            <person name="Cepeda A.J."/>
            <person name="Yan W."/>
            <person name="Fan B."/>
            <person name="Jiang Y."/>
            <person name="Adhikari A."/>
            <person name="Zheng C.-J."/>
            <person name="Schuster L."/>
            <person name="Cowan T.M."/>
            <person name="Smanski M.J."/>
            <person name="Chevrette M.G."/>
            <person name="De Carvalho L.P.S."/>
            <person name="Shen B."/>
        </authorList>
    </citation>
    <scope>NUCLEOTIDE SEQUENCE [LARGE SCALE GENOMIC DNA]</scope>
    <source>
        <strain evidence="9 10">NPDC018013</strain>
    </source>
</reference>
<feature type="region of interest" description="Disordered" evidence="6">
    <location>
        <begin position="257"/>
        <end position="378"/>
    </location>
</feature>
<accession>A0ABW7R5J2</accession>
<evidence type="ECO:0000256" key="6">
    <source>
        <dbReference type="SAM" id="MobiDB-lite"/>
    </source>
</evidence>
<dbReference type="InterPro" id="IPR036695">
    <property type="entry name" value="Arg-tRNA-synth_N_sf"/>
</dbReference>
<evidence type="ECO:0000256" key="3">
    <source>
        <dbReference type="ARBA" id="ARBA00022741"/>
    </source>
</evidence>
<dbReference type="SMART" id="SM00836">
    <property type="entry name" value="DALR_1"/>
    <property type="match status" value="1"/>
</dbReference>
<dbReference type="SMART" id="SM01016">
    <property type="entry name" value="Arg_tRNA_synt_N"/>
    <property type="match status" value="1"/>
</dbReference>
<name>A0ABW7R5J2_9ACTN</name>
<dbReference type="EC" id="6.1.1.19" evidence="1"/>
<comment type="catalytic activity">
    <reaction evidence="5">
        <text>tRNA(Arg) + L-arginine + ATP = L-arginyl-tRNA(Arg) + AMP + diphosphate</text>
        <dbReference type="Rhea" id="RHEA:20301"/>
        <dbReference type="Rhea" id="RHEA-COMP:9658"/>
        <dbReference type="Rhea" id="RHEA-COMP:9673"/>
        <dbReference type="ChEBI" id="CHEBI:30616"/>
        <dbReference type="ChEBI" id="CHEBI:32682"/>
        <dbReference type="ChEBI" id="CHEBI:33019"/>
        <dbReference type="ChEBI" id="CHEBI:78442"/>
        <dbReference type="ChEBI" id="CHEBI:78513"/>
        <dbReference type="ChEBI" id="CHEBI:456215"/>
        <dbReference type="EC" id="6.1.1.19"/>
    </reaction>
</comment>
<gene>
    <name evidence="9" type="primary">nrtL</name>
    <name evidence="9" type="ORF">ACH4GP_02875</name>
</gene>
<keyword evidence="4" id="KW-0067">ATP-binding</keyword>
<feature type="compositionally biased region" description="Pro residues" evidence="6">
    <location>
        <begin position="365"/>
        <end position="377"/>
    </location>
</feature>
<evidence type="ECO:0000259" key="7">
    <source>
        <dbReference type="SMART" id="SM00836"/>
    </source>
</evidence>
<dbReference type="RefSeq" id="WP_397670909.1">
    <property type="nucleotide sequence ID" value="NZ_JBIRFW010000001.1"/>
</dbReference>
<dbReference type="InterPro" id="IPR001278">
    <property type="entry name" value="Arg-tRNA-ligase"/>
</dbReference>
<keyword evidence="10" id="KW-1185">Reference proteome</keyword>
<sequence>MTPAELSRTVLRSVRGAVEDQELSVPVPVRIVVEPPPRAGCGDYASNVALQLAKHAGRPAREVAEILRKRLVGTAGIARVEIAGPGFLNFTLGEGASAALVRDVLAQGAAYGARSVHEGEGGVVEAAFPSGGGARGVAVAEALERIVAAGGSGRLMRRGDVPGPGDGAEELAGLVARLGADEARWALLRPAAHDPVRLPERPVQRENNPRFRVQYAYARSRALVRNARELGFGSEPGEVFAGGDTAVSDRFVDVDGNIDVDTGCGVGPAASVDAGRRPEPIPSAVGVKRESPTGLVTATGSVRPAAGPTRSAVVTPSAATATAPGAPEPSDLATATSAAPHHSPRADGSRPSNGSRPSDRSRPSGGPPPASQPPPPALQAHQTLHVLLAGYPAAVEAAARQLAPDRVVRQLEATADAFFRWHDVCPPLPVGEQKPLAVHRARLALVEATGTVLANGLRLLGISAPDHL</sequence>
<keyword evidence="3" id="KW-0547">Nucleotide-binding</keyword>
<comment type="caution">
    <text evidence="9">The sequence shown here is derived from an EMBL/GenBank/DDBJ whole genome shotgun (WGS) entry which is preliminary data.</text>
</comment>
<dbReference type="InterPro" id="IPR005148">
    <property type="entry name" value="Arg-tRNA-synth_N"/>
</dbReference>
<feature type="domain" description="Arginyl tRNA synthetase N-terminal" evidence="8">
    <location>
        <begin position="4"/>
        <end position="92"/>
    </location>
</feature>
<dbReference type="Gene3D" id="1.10.730.10">
    <property type="entry name" value="Isoleucyl-tRNA Synthetase, Domain 1"/>
    <property type="match status" value="1"/>
</dbReference>
<protein>
    <recommendedName>
        <fullName evidence="1">arginine--tRNA ligase</fullName>
        <ecNumber evidence="1">6.1.1.19</ecNumber>
    </recommendedName>
</protein>
<dbReference type="PANTHER" id="PTHR11956:SF5">
    <property type="entry name" value="ARGININE--TRNA LIGASE, CYTOPLASMIC"/>
    <property type="match status" value="1"/>
</dbReference>
<evidence type="ECO:0000256" key="5">
    <source>
        <dbReference type="ARBA" id="ARBA00049339"/>
    </source>
</evidence>
<dbReference type="InterPro" id="IPR008909">
    <property type="entry name" value="DALR_anticod-bd"/>
</dbReference>
<dbReference type="NCBIfam" id="NF045898">
    <property type="entry name" value="ArgS_rel_codon"/>
    <property type="match status" value="1"/>
</dbReference>